<dbReference type="GO" id="GO:0009432">
    <property type="term" value="P:SOS response"/>
    <property type="evidence" value="ECO:0007669"/>
    <property type="project" value="TreeGrafter"/>
</dbReference>
<dbReference type="Pfam" id="PF21999">
    <property type="entry name" value="IMS_HHH_1"/>
    <property type="match status" value="1"/>
</dbReference>
<dbReference type="InterPro" id="IPR036775">
    <property type="entry name" value="DNA_pol_Y-fam_lit_finger_sf"/>
</dbReference>
<comment type="subcellular location">
    <subcellularLocation>
        <location evidence="1 15">Cytoplasm</location>
    </subcellularLocation>
</comment>
<keyword evidence="7 15" id="KW-0235">DNA replication</keyword>
<evidence type="ECO:0000256" key="3">
    <source>
        <dbReference type="ARBA" id="ARBA00022457"/>
    </source>
</evidence>
<dbReference type="InterPro" id="IPR053848">
    <property type="entry name" value="IMS_HHH_1"/>
</dbReference>
<evidence type="ECO:0000259" key="16">
    <source>
        <dbReference type="PROSITE" id="PS50173"/>
    </source>
</evidence>
<evidence type="ECO:0000256" key="2">
    <source>
        <dbReference type="ARBA" id="ARBA00010945"/>
    </source>
</evidence>
<evidence type="ECO:0000256" key="11">
    <source>
        <dbReference type="ARBA" id="ARBA00022932"/>
    </source>
</evidence>
<comment type="similarity">
    <text evidence="2 15">Belongs to the DNA polymerase type-Y family.</text>
</comment>
<dbReference type="CDD" id="cd03586">
    <property type="entry name" value="PolY_Pol_IV_kappa"/>
    <property type="match status" value="1"/>
</dbReference>
<comment type="subunit">
    <text evidence="15">Monomer.</text>
</comment>
<proteinExistence type="inferred from homology"/>
<dbReference type="SUPFAM" id="SSF100879">
    <property type="entry name" value="Lesion bypass DNA polymerase (Y-family), little finger domain"/>
    <property type="match status" value="1"/>
</dbReference>
<dbReference type="GO" id="GO:0003684">
    <property type="term" value="F:damaged DNA binding"/>
    <property type="evidence" value="ECO:0007669"/>
    <property type="project" value="InterPro"/>
</dbReference>
<evidence type="ECO:0000256" key="12">
    <source>
        <dbReference type="ARBA" id="ARBA00023125"/>
    </source>
</evidence>
<protein>
    <recommendedName>
        <fullName evidence="15">DNA polymerase IV</fullName>
        <shortName evidence="15">Pol IV</shortName>
        <ecNumber evidence="15">2.7.7.7</ecNumber>
    </recommendedName>
</protein>
<dbReference type="InterPro" id="IPR001126">
    <property type="entry name" value="UmuC"/>
</dbReference>
<dbReference type="Pfam" id="PF00817">
    <property type="entry name" value="IMS"/>
    <property type="match status" value="1"/>
</dbReference>
<evidence type="ECO:0000256" key="9">
    <source>
        <dbReference type="ARBA" id="ARBA00022763"/>
    </source>
</evidence>
<keyword evidence="13 15" id="KW-0234">DNA repair</keyword>
<reference evidence="17 18" key="1">
    <citation type="journal article" date="2017" name="Genome Med.">
        <title>A novel Ruminococcus gnavus clade enriched in inflammatory bowel disease patients.</title>
        <authorList>
            <person name="Hall A.B."/>
            <person name="Yassour M."/>
            <person name="Sauk J."/>
            <person name="Garner A."/>
            <person name="Jiang X."/>
            <person name="Arthur T."/>
            <person name="Lagoudas G.K."/>
            <person name="Vatanen T."/>
            <person name="Fornelos N."/>
            <person name="Wilson R."/>
            <person name="Bertha M."/>
            <person name="Cohen M."/>
            <person name="Garber J."/>
            <person name="Khalili H."/>
            <person name="Gevers D."/>
            <person name="Ananthakrishnan A.N."/>
            <person name="Kugathasan S."/>
            <person name="Lander E.S."/>
            <person name="Blainey P."/>
            <person name="Vlamakis H."/>
            <person name="Xavier R.J."/>
            <person name="Huttenhower C."/>
        </authorList>
    </citation>
    <scope>NUCLEOTIDE SEQUENCE [LARGE SCALE GENOMIC DNA]</scope>
    <source>
        <strain evidence="17 18">RJX1128</strain>
    </source>
</reference>
<dbReference type="NCBIfam" id="NF002677">
    <property type="entry name" value="PRK02406.1"/>
    <property type="match status" value="1"/>
</dbReference>
<dbReference type="SUPFAM" id="SSF56672">
    <property type="entry name" value="DNA/RNA polymerases"/>
    <property type="match status" value="1"/>
</dbReference>
<feature type="site" description="Substrate discrimination" evidence="15">
    <location>
        <position position="14"/>
    </location>
</feature>
<dbReference type="InterPro" id="IPR022880">
    <property type="entry name" value="DNApol_IV"/>
</dbReference>
<dbReference type="RefSeq" id="WP_101882741.1">
    <property type="nucleotide sequence ID" value="NZ_NIHW01000031.1"/>
</dbReference>
<feature type="domain" description="UmuC" evidence="16">
    <location>
        <begin position="5"/>
        <end position="187"/>
    </location>
</feature>
<keyword evidence="8 15" id="KW-0479">Metal-binding</keyword>
<comment type="function">
    <text evidence="15">Poorly processive, error-prone DNA polymerase involved in untargeted mutagenesis. Copies undamaged DNA at stalled replication forks, which arise in vivo from mismatched or misaligned primer ends. These misaligned primers can be extended by PolIV. Exhibits no 3'-5' exonuclease (proofreading) activity. May be involved in translesional synthesis, in conjunction with the beta clamp from PolIII.</text>
</comment>
<dbReference type="InterPro" id="IPR043128">
    <property type="entry name" value="Rev_trsase/Diguanyl_cyclase"/>
</dbReference>
<dbReference type="Proteomes" id="UP000234840">
    <property type="component" value="Unassembled WGS sequence"/>
</dbReference>
<dbReference type="Gene3D" id="3.30.70.270">
    <property type="match status" value="1"/>
</dbReference>
<keyword evidence="11 15" id="KW-0239">DNA-directed DNA polymerase</keyword>
<dbReference type="HAMAP" id="MF_01113">
    <property type="entry name" value="DNApol_IV"/>
    <property type="match status" value="1"/>
</dbReference>
<evidence type="ECO:0000256" key="1">
    <source>
        <dbReference type="ARBA" id="ARBA00004496"/>
    </source>
</evidence>
<feature type="binding site" evidence="15">
    <location>
        <position position="9"/>
    </location>
    <ligand>
        <name>Mg(2+)</name>
        <dbReference type="ChEBI" id="CHEBI:18420"/>
    </ligand>
</feature>
<feature type="binding site" evidence="15">
    <location>
        <position position="105"/>
    </location>
    <ligand>
        <name>Mg(2+)</name>
        <dbReference type="ChEBI" id="CHEBI:18420"/>
    </ligand>
</feature>
<keyword evidence="10 15" id="KW-0460">Magnesium</keyword>
<evidence type="ECO:0000256" key="13">
    <source>
        <dbReference type="ARBA" id="ARBA00023204"/>
    </source>
</evidence>
<evidence type="ECO:0000256" key="15">
    <source>
        <dbReference type="HAMAP-Rule" id="MF_01113"/>
    </source>
</evidence>
<dbReference type="Gene3D" id="1.10.150.20">
    <property type="entry name" value="5' to 3' exonuclease, C-terminal subdomain"/>
    <property type="match status" value="1"/>
</dbReference>
<feature type="active site" evidence="15">
    <location>
        <position position="106"/>
    </location>
</feature>
<evidence type="ECO:0000256" key="14">
    <source>
        <dbReference type="ARBA" id="ARBA00049244"/>
    </source>
</evidence>
<evidence type="ECO:0000256" key="8">
    <source>
        <dbReference type="ARBA" id="ARBA00022723"/>
    </source>
</evidence>
<evidence type="ECO:0000256" key="10">
    <source>
        <dbReference type="ARBA" id="ARBA00022842"/>
    </source>
</evidence>
<keyword evidence="12 15" id="KW-0238">DNA-binding</keyword>
<dbReference type="Pfam" id="PF11799">
    <property type="entry name" value="IMS_C"/>
    <property type="match status" value="1"/>
</dbReference>
<dbReference type="PANTHER" id="PTHR11076">
    <property type="entry name" value="DNA REPAIR POLYMERASE UMUC / TRANSFERASE FAMILY MEMBER"/>
    <property type="match status" value="1"/>
</dbReference>
<keyword evidence="3 15" id="KW-0515">Mutator protein</keyword>
<dbReference type="InterPro" id="IPR043502">
    <property type="entry name" value="DNA/RNA_pol_sf"/>
</dbReference>
<dbReference type="GO" id="GO:0042276">
    <property type="term" value="P:error-prone translesion synthesis"/>
    <property type="evidence" value="ECO:0007669"/>
    <property type="project" value="TreeGrafter"/>
</dbReference>
<keyword evidence="4 15" id="KW-0963">Cytoplasm</keyword>
<dbReference type="EC" id="2.7.7.7" evidence="15"/>
<dbReference type="GO" id="GO:0000287">
    <property type="term" value="F:magnesium ion binding"/>
    <property type="evidence" value="ECO:0007669"/>
    <property type="project" value="UniProtKB-UniRule"/>
</dbReference>
<comment type="cofactor">
    <cofactor evidence="15">
        <name>Mg(2+)</name>
        <dbReference type="ChEBI" id="CHEBI:18420"/>
    </cofactor>
    <text evidence="15">Binds 2 magnesium ions per subunit.</text>
</comment>
<dbReference type="AlphaFoldDB" id="A0A2N5PXX3"/>
<dbReference type="GO" id="GO:0003887">
    <property type="term" value="F:DNA-directed DNA polymerase activity"/>
    <property type="evidence" value="ECO:0007669"/>
    <property type="project" value="UniProtKB-UniRule"/>
</dbReference>
<organism evidence="17 18">
    <name type="scientific">Mediterraneibacter gnavus</name>
    <name type="common">Ruminococcus gnavus</name>
    <dbReference type="NCBI Taxonomy" id="33038"/>
    <lineage>
        <taxon>Bacteria</taxon>
        <taxon>Bacillati</taxon>
        <taxon>Bacillota</taxon>
        <taxon>Clostridia</taxon>
        <taxon>Lachnospirales</taxon>
        <taxon>Lachnospiraceae</taxon>
        <taxon>Mediterraneibacter</taxon>
    </lineage>
</organism>
<evidence type="ECO:0000256" key="6">
    <source>
        <dbReference type="ARBA" id="ARBA00022695"/>
    </source>
</evidence>
<dbReference type="PROSITE" id="PS50173">
    <property type="entry name" value="UMUC"/>
    <property type="match status" value="1"/>
</dbReference>
<evidence type="ECO:0000313" key="17">
    <source>
        <dbReference type="EMBL" id="PLT84532.1"/>
    </source>
</evidence>
<comment type="catalytic activity">
    <reaction evidence="14 15">
        <text>DNA(n) + a 2'-deoxyribonucleoside 5'-triphosphate = DNA(n+1) + diphosphate</text>
        <dbReference type="Rhea" id="RHEA:22508"/>
        <dbReference type="Rhea" id="RHEA-COMP:17339"/>
        <dbReference type="Rhea" id="RHEA-COMP:17340"/>
        <dbReference type="ChEBI" id="CHEBI:33019"/>
        <dbReference type="ChEBI" id="CHEBI:61560"/>
        <dbReference type="ChEBI" id="CHEBI:173112"/>
        <dbReference type="EC" id="2.7.7.7"/>
    </reaction>
</comment>
<accession>A0A2N5PXX3</accession>
<dbReference type="Gene3D" id="3.30.1490.100">
    <property type="entry name" value="DNA polymerase, Y-family, little finger domain"/>
    <property type="match status" value="1"/>
</dbReference>
<keyword evidence="6 15" id="KW-0548">Nucleotidyltransferase</keyword>
<dbReference type="Gene3D" id="3.40.1170.60">
    <property type="match status" value="1"/>
</dbReference>
<dbReference type="GO" id="GO:0005829">
    <property type="term" value="C:cytosol"/>
    <property type="evidence" value="ECO:0007669"/>
    <property type="project" value="TreeGrafter"/>
</dbReference>
<keyword evidence="9 15" id="KW-0227">DNA damage</keyword>
<evidence type="ECO:0000256" key="7">
    <source>
        <dbReference type="ARBA" id="ARBA00022705"/>
    </source>
</evidence>
<dbReference type="InterPro" id="IPR017961">
    <property type="entry name" value="DNA_pol_Y-fam_little_finger"/>
</dbReference>
<comment type="caution">
    <text evidence="17">The sequence shown here is derived from an EMBL/GenBank/DDBJ whole genome shotgun (WGS) entry which is preliminary data.</text>
</comment>
<dbReference type="GO" id="GO:0006261">
    <property type="term" value="P:DNA-templated DNA replication"/>
    <property type="evidence" value="ECO:0007669"/>
    <property type="project" value="UniProtKB-UniRule"/>
</dbReference>
<evidence type="ECO:0000313" key="18">
    <source>
        <dbReference type="Proteomes" id="UP000234840"/>
    </source>
</evidence>
<sequence>MSRVILHSDMNNCYASIELLHRPELRGKPLAVGGDPEARHGIVLAKDQLAKKAGVKTGMALWQAKQVCPDIVFVPPNMDLYLRFSRLAHEIYGEYTDQQEAYGVDESWLDVTASASYKGDGLKIAEEISTRIKRELGITVSIGVSWNKIFAKMGSDYKKPDAITVIDKMNYQKIVWPLPVEDLLYVGRSTQKKLNLFGIHTIGELAKTDPRLLQRQLGKMGLVLHMFANGEDQTPVNQENYHAPIKSIGNSTTTPRDLETEEDVKIITYVLSESVSARLRENNFKCRVVEIHVRDKELNSYSKQKKIAMATDITSEIAEAAMELFCESYQWKRPIRSIGVRGCDLVDACCPVQLDLFISQEKRDKLHKMDKTVDIIRGRFGFESIQRGLMYRDRILSKVNAKDDHTVHPHGYFEDGNRTGVELLKVN</sequence>
<evidence type="ECO:0000256" key="5">
    <source>
        <dbReference type="ARBA" id="ARBA00022679"/>
    </source>
</evidence>
<dbReference type="EMBL" id="NIHW01000031">
    <property type="protein sequence ID" value="PLT84532.1"/>
    <property type="molecule type" value="Genomic_DNA"/>
</dbReference>
<dbReference type="GO" id="GO:0006281">
    <property type="term" value="P:DNA repair"/>
    <property type="evidence" value="ECO:0007669"/>
    <property type="project" value="UniProtKB-UniRule"/>
</dbReference>
<name>A0A2N5PXX3_MEDGN</name>
<gene>
    <name evidence="15" type="primary">dinB</name>
    <name evidence="17" type="ORF">CDL20_11575</name>
</gene>
<dbReference type="InterPro" id="IPR050116">
    <property type="entry name" value="DNA_polymerase-Y"/>
</dbReference>
<evidence type="ECO:0000256" key="4">
    <source>
        <dbReference type="ARBA" id="ARBA00022490"/>
    </source>
</evidence>
<keyword evidence="5 15" id="KW-0808">Transferase</keyword>
<dbReference type="PANTHER" id="PTHR11076:SF33">
    <property type="entry name" value="DNA POLYMERASE KAPPA"/>
    <property type="match status" value="1"/>
</dbReference>